<evidence type="ECO:0000313" key="2">
    <source>
        <dbReference type="Proteomes" id="UP000712600"/>
    </source>
</evidence>
<name>A0A8S9RAJ1_BRACR</name>
<dbReference type="EMBL" id="QGKX02000095">
    <property type="protein sequence ID" value="KAF3569804.1"/>
    <property type="molecule type" value="Genomic_DNA"/>
</dbReference>
<organism evidence="1 2">
    <name type="scientific">Brassica cretica</name>
    <name type="common">Mustard</name>
    <dbReference type="NCBI Taxonomy" id="69181"/>
    <lineage>
        <taxon>Eukaryota</taxon>
        <taxon>Viridiplantae</taxon>
        <taxon>Streptophyta</taxon>
        <taxon>Embryophyta</taxon>
        <taxon>Tracheophyta</taxon>
        <taxon>Spermatophyta</taxon>
        <taxon>Magnoliopsida</taxon>
        <taxon>eudicotyledons</taxon>
        <taxon>Gunneridae</taxon>
        <taxon>Pentapetalae</taxon>
        <taxon>rosids</taxon>
        <taxon>malvids</taxon>
        <taxon>Brassicales</taxon>
        <taxon>Brassicaceae</taxon>
        <taxon>Brassiceae</taxon>
        <taxon>Brassica</taxon>
    </lineage>
</organism>
<evidence type="ECO:0000313" key="1">
    <source>
        <dbReference type="EMBL" id="KAF3569804.1"/>
    </source>
</evidence>
<protein>
    <submittedName>
        <fullName evidence="1">Uncharacterized protein</fullName>
    </submittedName>
</protein>
<gene>
    <name evidence="1" type="ORF">F2Q69_00059385</name>
</gene>
<accession>A0A8S9RAJ1</accession>
<dbReference type="Proteomes" id="UP000712600">
    <property type="component" value="Unassembled WGS sequence"/>
</dbReference>
<proteinExistence type="predicted"/>
<dbReference type="AlphaFoldDB" id="A0A8S9RAJ1"/>
<sequence>MHGFMSYRRFGKVWSLRSDQAVNRASARAGSLRSDQASARAWSLRSDRAVDVLGRYITTELGLNSVAT</sequence>
<reference evidence="1" key="1">
    <citation type="submission" date="2019-12" db="EMBL/GenBank/DDBJ databases">
        <title>Genome sequencing and annotation of Brassica cretica.</title>
        <authorList>
            <person name="Studholme D.J."/>
            <person name="Sarris P."/>
        </authorList>
    </citation>
    <scope>NUCLEOTIDE SEQUENCE</scope>
    <source>
        <strain evidence="1">PFS-109/04</strain>
        <tissue evidence="1">Leaf</tissue>
    </source>
</reference>
<comment type="caution">
    <text evidence="1">The sequence shown here is derived from an EMBL/GenBank/DDBJ whole genome shotgun (WGS) entry which is preliminary data.</text>
</comment>